<keyword evidence="5 7" id="KW-0472">Membrane</keyword>
<dbReference type="Pfam" id="PF13896">
    <property type="entry name" value="Glyco_transf_49"/>
    <property type="match status" value="2"/>
</dbReference>
<keyword evidence="6" id="KW-0325">Glycoprotein</keyword>
<organism evidence="8">
    <name type="scientific">Rhizopus microsporus var. microsporus</name>
    <dbReference type="NCBI Taxonomy" id="86635"/>
    <lineage>
        <taxon>Eukaryota</taxon>
        <taxon>Fungi</taxon>
        <taxon>Fungi incertae sedis</taxon>
        <taxon>Mucoromycota</taxon>
        <taxon>Mucoromycotina</taxon>
        <taxon>Mucoromycetes</taxon>
        <taxon>Mucorales</taxon>
        <taxon>Mucorineae</taxon>
        <taxon>Rhizopodaceae</taxon>
        <taxon>Rhizopus</taxon>
    </lineage>
</organism>
<evidence type="ECO:0000256" key="1">
    <source>
        <dbReference type="ARBA" id="ARBA00004606"/>
    </source>
</evidence>
<dbReference type="GO" id="GO:0016020">
    <property type="term" value="C:membrane"/>
    <property type="evidence" value="ECO:0007669"/>
    <property type="project" value="UniProtKB-SubCell"/>
</dbReference>
<dbReference type="GO" id="GO:0015020">
    <property type="term" value="F:glucuronosyltransferase activity"/>
    <property type="evidence" value="ECO:0007669"/>
    <property type="project" value="TreeGrafter"/>
</dbReference>
<accession>A0A1X0RBI0</accession>
<evidence type="ECO:0000313" key="8">
    <source>
        <dbReference type="EMBL" id="ORE09356.1"/>
    </source>
</evidence>
<gene>
    <name evidence="8" type="ORF">BCV72DRAFT_302941</name>
</gene>
<dbReference type="OrthoDB" id="411524at2759"/>
<dbReference type="GO" id="GO:0035269">
    <property type="term" value="P:protein O-linked glycosylation via mannose"/>
    <property type="evidence" value="ECO:0007669"/>
    <property type="project" value="TreeGrafter"/>
</dbReference>
<dbReference type="VEuPathDB" id="FungiDB:BCV72DRAFT_302941"/>
<dbReference type="Proteomes" id="UP000242414">
    <property type="component" value="Unassembled WGS sequence"/>
</dbReference>
<dbReference type="GO" id="GO:0042285">
    <property type="term" value="F:xylosyltransferase activity"/>
    <property type="evidence" value="ECO:0007669"/>
    <property type="project" value="TreeGrafter"/>
</dbReference>
<protein>
    <submittedName>
        <fullName evidence="8">Uncharacterized protein</fullName>
    </submittedName>
</protein>
<dbReference type="PANTHER" id="PTHR12270">
    <property type="entry name" value="GLYCOSYLTRANSFERASE-RELATED"/>
    <property type="match status" value="1"/>
</dbReference>
<keyword evidence="2 7" id="KW-0812">Transmembrane</keyword>
<dbReference type="PANTHER" id="PTHR12270:SF52">
    <property type="entry name" value="GLYCOSYLTRANSFERASE-LIKE PROTEIN GNT13-RELATED"/>
    <property type="match status" value="1"/>
</dbReference>
<evidence type="ECO:0000256" key="2">
    <source>
        <dbReference type="ARBA" id="ARBA00022692"/>
    </source>
</evidence>
<comment type="subcellular location">
    <subcellularLocation>
        <location evidence="1">Membrane</location>
        <topology evidence="1">Single-pass type II membrane protein</topology>
    </subcellularLocation>
</comment>
<proteinExistence type="predicted"/>
<evidence type="ECO:0000256" key="6">
    <source>
        <dbReference type="ARBA" id="ARBA00023180"/>
    </source>
</evidence>
<dbReference type="EMBL" id="KV921877">
    <property type="protein sequence ID" value="ORE09356.1"/>
    <property type="molecule type" value="Genomic_DNA"/>
</dbReference>
<dbReference type="AlphaFoldDB" id="A0A1X0RBI0"/>
<dbReference type="InterPro" id="IPR051292">
    <property type="entry name" value="Xyl/GlcA_transferase"/>
</dbReference>
<name>A0A1X0RBI0_RHIZD</name>
<keyword evidence="3" id="KW-0735">Signal-anchor</keyword>
<sequence length="515" mass="59259">MNIRDERGSSFERIIKRTRRSIWFKFRRTSRLHLVALFTLLTLLYFFLNRSTSLKKKSKITTLGNQPTYEQHNTSCFATLCNPSNKCSTWLPNRPYDWSELSQAGIFRDLATIQVEFGCELKIKLESERSEWMTLPTGKKVNCEGYDTKCGNLVAIDLKANILILAIQLKQKMQDPSTEGQEIVMVHHGQESSNRNVDVSLISQFSVNRLEPFVEVIESWQGPISVAIYLTQSTDIDTLVQFLKTSKNLDLYSRLTITLIKPNYLDPEHLAYPINNLRNIAITQSTTEYIFVTDADFVPSNNLYTFIRSRLIPYVIYQSGKIPPTAWVVPCFAIREAYAQLPIPNTYNELRRLVGQNVAYITDPGAGHGPTLAVEIAMVRPLLMGNPLAYEVCYESQWEPYYVLHRSAPLYDVRFRNQGGDKQSHALHLNAEKYRFMVLREVFMVHRDHSKMIWPSGGFEKSQKEAKTWNYFNEFMNEIQSIYGRNSRWPRGCSAMAIGWQDQRRDVVGLAAGAV</sequence>
<keyword evidence="4 7" id="KW-1133">Transmembrane helix</keyword>
<reference evidence="8" key="1">
    <citation type="journal article" date="2016" name="Proc. Natl. Acad. Sci. U.S.A.">
        <title>Lipid metabolic changes in an early divergent fungus govern the establishment of a mutualistic symbiosis with endobacteria.</title>
        <authorList>
            <person name="Lastovetsky O.A."/>
            <person name="Gaspar M.L."/>
            <person name="Mondo S.J."/>
            <person name="LaButti K.M."/>
            <person name="Sandor L."/>
            <person name="Grigoriev I.V."/>
            <person name="Henry S.A."/>
            <person name="Pawlowska T.E."/>
        </authorList>
    </citation>
    <scope>NUCLEOTIDE SEQUENCE [LARGE SCALE GENOMIC DNA]</scope>
    <source>
        <strain evidence="8">ATCC 52814</strain>
    </source>
</reference>
<evidence type="ECO:0000256" key="3">
    <source>
        <dbReference type="ARBA" id="ARBA00022968"/>
    </source>
</evidence>
<evidence type="ECO:0000256" key="4">
    <source>
        <dbReference type="ARBA" id="ARBA00022989"/>
    </source>
</evidence>
<evidence type="ECO:0000256" key="7">
    <source>
        <dbReference type="SAM" id="Phobius"/>
    </source>
</evidence>
<evidence type="ECO:0000256" key="5">
    <source>
        <dbReference type="ARBA" id="ARBA00023136"/>
    </source>
</evidence>
<feature type="transmembrane region" description="Helical" evidence="7">
    <location>
        <begin position="29"/>
        <end position="48"/>
    </location>
</feature>